<evidence type="ECO:0000313" key="2">
    <source>
        <dbReference type="EMBL" id="KYK59863.1"/>
    </source>
</evidence>
<evidence type="ECO:0000256" key="1">
    <source>
        <dbReference type="SAM" id="MobiDB-lite"/>
    </source>
</evidence>
<organism evidence="2 3">
    <name type="scientific">Drechmeria coniospora</name>
    <name type="common">Nematophagous fungus</name>
    <name type="synonym">Meria coniospora</name>
    <dbReference type="NCBI Taxonomy" id="98403"/>
    <lineage>
        <taxon>Eukaryota</taxon>
        <taxon>Fungi</taxon>
        <taxon>Dikarya</taxon>
        <taxon>Ascomycota</taxon>
        <taxon>Pezizomycotina</taxon>
        <taxon>Sordariomycetes</taxon>
        <taxon>Hypocreomycetidae</taxon>
        <taxon>Hypocreales</taxon>
        <taxon>Ophiocordycipitaceae</taxon>
        <taxon>Drechmeria</taxon>
    </lineage>
</organism>
<dbReference type="EMBL" id="LAYC01000001">
    <property type="protein sequence ID" value="KYK59863.1"/>
    <property type="molecule type" value="Genomic_DNA"/>
</dbReference>
<dbReference type="Proteomes" id="UP000076580">
    <property type="component" value="Chromosome 01"/>
</dbReference>
<feature type="region of interest" description="Disordered" evidence="1">
    <location>
        <begin position="107"/>
        <end position="159"/>
    </location>
</feature>
<evidence type="ECO:0000313" key="3">
    <source>
        <dbReference type="Proteomes" id="UP000076580"/>
    </source>
</evidence>
<keyword evidence="3" id="KW-1185">Reference proteome</keyword>
<dbReference type="InParanoid" id="A0A151GS14"/>
<reference evidence="2 3" key="1">
    <citation type="journal article" date="2016" name="Sci. Rep.">
        <title>Insights into Adaptations to a Near-Obligate Nematode Endoparasitic Lifestyle from the Finished Genome of Drechmeria coniospora.</title>
        <authorList>
            <person name="Zhang L."/>
            <person name="Zhou Z."/>
            <person name="Guo Q."/>
            <person name="Fokkens L."/>
            <person name="Miskei M."/>
            <person name="Pocsi I."/>
            <person name="Zhang W."/>
            <person name="Chen M."/>
            <person name="Wang L."/>
            <person name="Sun Y."/>
            <person name="Donzelli B.G."/>
            <person name="Gibson D.M."/>
            <person name="Nelson D.R."/>
            <person name="Luo J.G."/>
            <person name="Rep M."/>
            <person name="Liu H."/>
            <person name="Yang S."/>
            <person name="Wang J."/>
            <person name="Krasnoff S.B."/>
            <person name="Xu Y."/>
            <person name="Molnar I."/>
            <person name="Lin M."/>
        </authorList>
    </citation>
    <scope>NUCLEOTIDE SEQUENCE [LARGE SCALE GENOMIC DNA]</scope>
    <source>
        <strain evidence="2 3">ARSEF 6962</strain>
    </source>
</reference>
<sequence>MAKQDESSAHRMTRVADQLADLPRHAASYKQGVESMPLLSPHIPEYCHEFSLSATSREEEELNRGGTLLLSETSSMAKTLGFLDHRGLVAGRLPDLMPTLAFLPGRRAADGEPVGMSRPLTASMGYPTPISPPPKYSQATSDTDSPQTAETLEPMRRDGDWSYVEAQTREAGSQTTILPDESWEECQCSLLLVIVLTGVTAMISWRACSLLSAS</sequence>
<gene>
    <name evidence="2" type="ORF">DCS_00997</name>
</gene>
<protein>
    <submittedName>
        <fullName evidence="2">Uncharacterized protein</fullName>
    </submittedName>
</protein>
<dbReference type="AlphaFoldDB" id="A0A151GS14"/>
<feature type="compositionally biased region" description="Polar residues" evidence="1">
    <location>
        <begin position="137"/>
        <end position="150"/>
    </location>
</feature>
<name>A0A151GS14_DRECN</name>
<dbReference type="RefSeq" id="XP_040659215.1">
    <property type="nucleotide sequence ID" value="XM_040798332.1"/>
</dbReference>
<accession>A0A151GS14</accession>
<proteinExistence type="predicted"/>
<comment type="caution">
    <text evidence="2">The sequence shown here is derived from an EMBL/GenBank/DDBJ whole genome shotgun (WGS) entry which is preliminary data.</text>
</comment>
<dbReference type="GeneID" id="63713640"/>